<evidence type="ECO:0000313" key="4">
    <source>
        <dbReference type="Proteomes" id="UP001205998"/>
    </source>
</evidence>
<dbReference type="InterPro" id="IPR008979">
    <property type="entry name" value="Galactose-bd-like_sf"/>
</dbReference>
<dbReference type="PANTHER" id="PTHR12125">
    <property type="entry name" value="F-BOX ONLY PROTEIN 6-LIKE PROTEIN"/>
    <property type="match status" value="1"/>
</dbReference>
<dbReference type="InterPro" id="IPR039752">
    <property type="entry name" value="F-box_only"/>
</dbReference>
<sequence length="237" mass="27086">LQMADWKQKCNSEWQLAAKGVPLPNNVDWKTVYEKKPLERNLLKNPSPHGLTPDIPPPEREVTGIPPDPNLPQQHEPTGDFTGWSTSNERLPMDTSGVPPGVVVCYWPNYSWFSMEQRVDLKAEGLWDELLDKFQPDISIEDWYEESQLHASIYELHVKLLAADGKTMIKEYKCAPTEDLEVYSHNWKQVSHVFSGYGPGVRYVHFNHKVKNKFMVEFFGTMVTGSSVVIKATKSNP</sequence>
<evidence type="ECO:0000259" key="2">
    <source>
        <dbReference type="PROSITE" id="PS51114"/>
    </source>
</evidence>
<dbReference type="GO" id="GO:0019005">
    <property type="term" value="C:SCF ubiquitin ligase complex"/>
    <property type="evidence" value="ECO:0007669"/>
    <property type="project" value="TreeGrafter"/>
</dbReference>
<dbReference type="SMART" id="SM01198">
    <property type="entry name" value="FBA"/>
    <property type="match status" value="1"/>
</dbReference>
<dbReference type="GO" id="GO:0031146">
    <property type="term" value="P:SCF-dependent proteasomal ubiquitin-dependent protein catabolic process"/>
    <property type="evidence" value="ECO:0007669"/>
    <property type="project" value="TreeGrafter"/>
</dbReference>
<organism evidence="3 4">
    <name type="scientific">Silurus asotus</name>
    <name type="common">Amur catfish</name>
    <name type="synonym">Parasilurus asotus</name>
    <dbReference type="NCBI Taxonomy" id="30991"/>
    <lineage>
        <taxon>Eukaryota</taxon>
        <taxon>Metazoa</taxon>
        <taxon>Chordata</taxon>
        <taxon>Craniata</taxon>
        <taxon>Vertebrata</taxon>
        <taxon>Euteleostomi</taxon>
        <taxon>Actinopterygii</taxon>
        <taxon>Neopterygii</taxon>
        <taxon>Teleostei</taxon>
        <taxon>Ostariophysi</taxon>
        <taxon>Siluriformes</taxon>
        <taxon>Siluridae</taxon>
        <taxon>Silurus</taxon>
    </lineage>
</organism>
<dbReference type="GO" id="GO:0005737">
    <property type="term" value="C:cytoplasm"/>
    <property type="evidence" value="ECO:0007669"/>
    <property type="project" value="UniProtKB-ARBA"/>
</dbReference>
<dbReference type="EMBL" id="MU526172">
    <property type="protein sequence ID" value="KAI5630378.1"/>
    <property type="molecule type" value="Genomic_DNA"/>
</dbReference>
<dbReference type="SUPFAM" id="SSF49785">
    <property type="entry name" value="Galactose-binding domain-like"/>
    <property type="match status" value="1"/>
</dbReference>
<dbReference type="Proteomes" id="UP001205998">
    <property type="component" value="Unassembled WGS sequence"/>
</dbReference>
<dbReference type="FunFam" id="2.60.120.260:FF:000012">
    <property type="entry name" value="F-box only protein 2"/>
    <property type="match status" value="1"/>
</dbReference>
<dbReference type="PROSITE" id="PS51114">
    <property type="entry name" value="FBA"/>
    <property type="match status" value="1"/>
</dbReference>
<dbReference type="AlphaFoldDB" id="A0AAD5B812"/>
<feature type="non-terminal residue" evidence="3">
    <location>
        <position position="1"/>
    </location>
</feature>
<accession>A0AAD5B812</accession>
<dbReference type="InterPro" id="IPR007397">
    <property type="entry name" value="F-box-assoc_dom"/>
</dbReference>
<proteinExistence type="predicted"/>
<feature type="domain" description="FBA" evidence="2">
    <location>
        <begin position="32"/>
        <end position="232"/>
    </location>
</feature>
<reference evidence="3" key="1">
    <citation type="submission" date="2018-07" db="EMBL/GenBank/DDBJ databases">
        <title>Comparative genomics of catfishes provides insights into carnivory and benthic adaptation.</title>
        <authorList>
            <person name="Zhang Y."/>
            <person name="Wang D."/>
            <person name="Peng Z."/>
            <person name="Zheng S."/>
            <person name="Shao F."/>
            <person name="Tao W."/>
        </authorList>
    </citation>
    <scope>NUCLEOTIDE SEQUENCE</scope>
    <source>
        <strain evidence="3">Chongqing</strain>
    </source>
</reference>
<protein>
    <submittedName>
        <fullName evidence="3">F-box only protein 50</fullName>
    </submittedName>
</protein>
<evidence type="ECO:0000256" key="1">
    <source>
        <dbReference type="SAM" id="MobiDB-lite"/>
    </source>
</evidence>
<feature type="region of interest" description="Disordered" evidence="1">
    <location>
        <begin position="41"/>
        <end position="75"/>
    </location>
</feature>
<dbReference type="PANTHER" id="PTHR12125:SF1">
    <property type="entry name" value="F-BOX ONLY PROTEIN 50"/>
    <property type="match status" value="1"/>
</dbReference>
<dbReference type="GO" id="GO:0061630">
    <property type="term" value="F:ubiquitin protein ligase activity"/>
    <property type="evidence" value="ECO:0007669"/>
    <property type="project" value="TreeGrafter"/>
</dbReference>
<evidence type="ECO:0000313" key="3">
    <source>
        <dbReference type="EMBL" id="KAI5630378.1"/>
    </source>
</evidence>
<name>A0AAD5B812_SILAS</name>
<comment type="caution">
    <text evidence="3">The sequence shown here is derived from an EMBL/GenBank/DDBJ whole genome shotgun (WGS) entry which is preliminary data.</text>
</comment>
<gene>
    <name evidence="3" type="ORF">C0J50_10245</name>
</gene>
<dbReference type="GO" id="GO:0036503">
    <property type="term" value="P:ERAD pathway"/>
    <property type="evidence" value="ECO:0007669"/>
    <property type="project" value="TreeGrafter"/>
</dbReference>
<dbReference type="Pfam" id="PF04300">
    <property type="entry name" value="FBA"/>
    <property type="match status" value="1"/>
</dbReference>
<keyword evidence="4" id="KW-1185">Reference proteome</keyword>
<dbReference type="GO" id="GO:0006516">
    <property type="term" value="P:glycoprotein catabolic process"/>
    <property type="evidence" value="ECO:0007669"/>
    <property type="project" value="TreeGrafter"/>
</dbReference>
<dbReference type="Gene3D" id="2.60.120.260">
    <property type="entry name" value="Galactose-binding domain-like"/>
    <property type="match status" value="1"/>
</dbReference>